<dbReference type="Gene3D" id="1.20.1530.10">
    <property type="entry name" value="Na+/H+ antiporter like domain"/>
    <property type="match status" value="1"/>
</dbReference>
<accession>A0A831XLJ1</accession>
<feature type="transmembrane region" description="Helical" evidence="6">
    <location>
        <begin position="143"/>
        <end position="165"/>
    </location>
</feature>
<feature type="transmembrane region" description="Helical" evidence="6">
    <location>
        <begin position="359"/>
        <end position="376"/>
    </location>
</feature>
<evidence type="ECO:0000313" key="7">
    <source>
        <dbReference type="EMBL" id="HEN42043.1"/>
    </source>
</evidence>
<sequence>MRKRINLLREFSVPLAAGVITALVWANLWPDQYRAFVEQPFLEGLSLHFVVNELFMVLFFGIAAAEITQSCLPGGDLNPLRKAVNPLLATLGGVIGPIAVYLGLNAVIGDPVLTRGWGIPTATDIALAWLVARLVFGAGHPAVSFLLLLAVADDAIGLAIIAIFYPDPNHPTEPIWLLLTAVGIVAAYILRSARAKSYWPYVLLGGGLSWTGLFLAHLHPALALVFIIPFLPHPPKETAHLFEDDPGDTSPLARFEHDWKIVVDFGLFLFGLANAGVKFSSMGPATWLVLTALLAGKTAGIFAMGSLGKLLGFPLPDRVGPRELILTGLVAGMGLTVAIFVAGVAFVEPDIQGSAKMGALFSAGGAVLALILGRVLKVKRIH</sequence>
<dbReference type="InterPro" id="IPR004670">
    <property type="entry name" value="NhaA"/>
</dbReference>
<keyword evidence="4 6" id="KW-1133">Transmembrane helix</keyword>
<keyword evidence="2 6" id="KW-1003">Cell membrane</keyword>
<evidence type="ECO:0000256" key="1">
    <source>
        <dbReference type="ARBA" id="ARBA00004429"/>
    </source>
</evidence>
<proteinExistence type="inferred from homology"/>
<comment type="subcellular location">
    <subcellularLocation>
        <location evidence="1">Cell inner membrane</location>
        <topology evidence="1">Multi-pass membrane protein</topology>
    </subcellularLocation>
    <subcellularLocation>
        <location evidence="6">Cell membrane</location>
        <topology evidence="6">Multi-pass membrane protein</topology>
    </subcellularLocation>
</comment>
<dbReference type="GO" id="GO:0015385">
    <property type="term" value="F:sodium:proton antiporter activity"/>
    <property type="evidence" value="ECO:0007669"/>
    <property type="project" value="TreeGrafter"/>
</dbReference>
<evidence type="ECO:0000256" key="6">
    <source>
        <dbReference type="HAMAP-Rule" id="MF_01844"/>
    </source>
</evidence>
<feature type="transmembrane region" description="Helical" evidence="6">
    <location>
        <begin position="287"/>
        <end position="312"/>
    </location>
</feature>
<dbReference type="InterPro" id="IPR023171">
    <property type="entry name" value="Na/H_antiporter_dom_sf"/>
</dbReference>
<gene>
    <name evidence="6" type="primary">nhaA</name>
    <name evidence="7" type="ORF">ENQ87_06645</name>
</gene>
<keyword evidence="6" id="KW-0739">Sodium transport</keyword>
<feature type="transmembrane region" description="Helical" evidence="6">
    <location>
        <begin position="86"/>
        <end position="104"/>
    </location>
</feature>
<dbReference type="HAMAP" id="MF_01844">
    <property type="entry name" value="NhaA"/>
    <property type="match status" value="1"/>
</dbReference>
<organism evidence="7">
    <name type="scientific">Geobacter metallireducens</name>
    <dbReference type="NCBI Taxonomy" id="28232"/>
    <lineage>
        <taxon>Bacteria</taxon>
        <taxon>Pseudomonadati</taxon>
        <taxon>Thermodesulfobacteriota</taxon>
        <taxon>Desulfuromonadia</taxon>
        <taxon>Geobacterales</taxon>
        <taxon>Geobacteraceae</taxon>
        <taxon>Geobacter</taxon>
    </lineage>
</organism>
<keyword evidence="6" id="KW-0050">Antiport</keyword>
<keyword evidence="5 6" id="KW-0472">Membrane</keyword>
<feature type="transmembrane region" description="Helical" evidence="6">
    <location>
        <begin position="116"/>
        <end position="136"/>
    </location>
</feature>
<reference evidence="7" key="1">
    <citation type="journal article" date="2020" name="mSystems">
        <title>Genome- and Community-Level Interaction Insights into Carbon Utilization and Element Cycling Functions of Hydrothermarchaeota in Hydrothermal Sediment.</title>
        <authorList>
            <person name="Zhou Z."/>
            <person name="Liu Y."/>
            <person name="Xu W."/>
            <person name="Pan J."/>
            <person name="Luo Z.H."/>
            <person name="Li M."/>
        </authorList>
    </citation>
    <scope>NUCLEOTIDE SEQUENCE [LARGE SCALE GENOMIC DNA]</scope>
    <source>
        <strain evidence="7">SpSt-349</strain>
    </source>
</reference>
<dbReference type="PANTHER" id="PTHR30341">
    <property type="entry name" value="SODIUM ION/PROTON ANTIPORTER NHAA-RELATED"/>
    <property type="match status" value="1"/>
</dbReference>
<name>A0A831XLJ1_GEOME</name>
<keyword evidence="6" id="KW-0915">Sodium</keyword>
<dbReference type="PANTHER" id="PTHR30341:SF0">
    <property type="entry name" value="NA(+)_H(+) ANTIPORTER NHAA"/>
    <property type="match status" value="1"/>
</dbReference>
<dbReference type="AlphaFoldDB" id="A0A831XLJ1"/>
<feature type="transmembrane region" description="Helical" evidence="6">
    <location>
        <begin position="7"/>
        <end position="26"/>
    </location>
</feature>
<protein>
    <recommendedName>
        <fullName evidence="6">Na(+)/H(+) antiporter NhaA</fullName>
    </recommendedName>
    <alternativeName>
        <fullName evidence="6">Sodium/proton antiporter NhaA</fullName>
    </alternativeName>
</protein>
<evidence type="ECO:0000256" key="4">
    <source>
        <dbReference type="ARBA" id="ARBA00022989"/>
    </source>
</evidence>
<feature type="transmembrane region" description="Helical" evidence="6">
    <location>
        <begin position="171"/>
        <end position="190"/>
    </location>
</feature>
<dbReference type="EMBL" id="DSOV01000026">
    <property type="protein sequence ID" value="HEN42043.1"/>
    <property type="molecule type" value="Genomic_DNA"/>
</dbReference>
<keyword evidence="6" id="KW-0813">Transport</keyword>
<comment type="caution">
    <text evidence="7">The sequence shown here is derived from an EMBL/GenBank/DDBJ whole genome shotgun (WGS) entry which is preliminary data.</text>
</comment>
<dbReference type="GO" id="GO:0005886">
    <property type="term" value="C:plasma membrane"/>
    <property type="evidence" value="ECO:0007669"/>
    <property type="project" value="UniProtKB-SubCell"/>
</dbReference>
<feature type="transmembrane region" description="Helical" evidence="6">
    <location>
        <begin position="324"/>
        <end position="347"/>
    </location>
</feature>
<evidence type="ECO:0000256" key="2">
    <source>
        <dbReference type="ARBA" id="ARBA00022475"/>
    </source>
</evidence>
<dbReference type="Pfam" id="PF06965">
    <property type="entry name" value="Na_H_antiport_1"/>
    <property type="match status" value="1"/>
</dbReference>
<evidence type="ECO:0000256" key="3">
    <source>
        <dbReference type="ARBA" id="ARBA00022692"/>
    </source>
</evidence>
<evidence type="ECO:0000256" key="5">
    <source>
        <dbReference type="ARBA" id="ARBA00023136"/>
    </source>
</evidence>
<comment type="catalytic activity">
    <reaction evidence="6">
        <text>Na(+)(in) + 2 H(+)(out) = Na(+)(out) + 2 H(+)(in)</text>
        <dbReference type="Rhea" id="RHEA:29251"/>
        <dbReference type="ChEBI" id="CHEBI:15378"/>
        <dbReference type="ChEBI" id="CHEBI:29101"/>
    </reaction>
</comment>
<comment type="function">
    <text evidence="6">Na(+)/H(+) antiporter that extrudes sodium in exchange for external protons.</text>
</comment>
<dbReference type="GO" id="GO:0006885">
    <property type="term" value="P:regulation of pH"/>
    <property type="evidence" value="ECO:0007669"/>
    <property type="project" value="InterPro"/>
</dbReference>
<keyword evidence="3 6" id="KW-0812">Transmembrane</keyword>
<feature type="transmembrane region" description="Helical" evidence="6">
    <location>
        <begin position="202"/>
        <end position="231"/>
    </location>
</feature>
<keyword evidence="6" id="KW-0406">Ion transport</keyword>
<feature type="transmembrane region" description="Helical" evidence="6">
    <location>
        <begin position="46"/>
        <end position="65"/>
    </location>
</feature>
<comment type="similarity">
    <text evidence="6">Belongs to the NhaA Na(+)/H(+) (TC 2.A.33) antiporter family.</text>
</comment>